<dbReference type="GO" id="GO:0043176">
    <property type="term" value="F:amine binding"/>
    <property type="evidence" value="ECO:0007669"/>
    <property type="project" value="InterPro"/>
</dbReference>
<dbReference type="GO" id="GO:0030682">
    <property type="term" value="P:symbiont-mediated perturbation of host defenses"/>
    <property type="evidence" value="ECO:0007669"/>
    <property type="project" value="InterPro"/>
</dbReference>
<accession>A0A0K8RGL0</accession>
<protein>
    <submittedName>
        <fullName evidence="2">Putative salivary lipocalin</fullName>
    </submittedName>
</protein>
<dbReference type="EMBL" id="GADI01003516">
    <property type="protein sequence ID" value="JAA70292.1"/>
    <property type="molecule type" value="mRNA"/>
</dbReference>
<dbReference type="InterPro" id="IPR012674">
    <property type="entry name" value="Calycin"/>
</dbReference>
<feature type="chain" id="PRO_5005517511" evidence="1">
    <location>
        <begin position="20"/>
        <end position="183"/>
    </location>
</feature>
<reference evidence="2" key="1">
    <citation type="submission" date="2012-12" db="EMBL/GenBank/DDBJ databases">
        <title>Identification and characterization of a phenylalanine ammonia-lyase gene family in Isatis indigotica Fort.</title>
        <authorList>
            <person name="Liu Q."/>
            <person name="Chen J."/>
            <person name="Zhou X."/>
            <person name="Di P."/>
            <person name="Xiao Y."/>
            <person name="Xuan H."/>
            <person name="Zhang L."/>
            <person name="Chen W."/>
        </authorList>
    </citation>
    <scope>NUCLEOTIDE SEQUENCE</scope>
    <source>
        <tissue evidence="2">Salivary gland</tissue>
    </source>
</reference>
<name>A0A0K8RGL0_IXORI</name>
<evidence type="ECO:0000256" key="1">
    <source>
        <dbReference type="SAM" id="SignalP"/>
    </source>
</evidence>
<dbReference type="Gene3D" id="2.40.128.20">
    <property type="match status" value="1"/>
</dbReference>
<dbReference type="SUPFAM" id="SSF50814">
    <property type="entry name" value="Lipocalins"/>
    <property type="match status" value="1"/>
</dbReference>
<keyword evidence="1" id="KW-0732">Signal</keyword>
<evidence type="ECO:0000313" key="2">
    <source>
        <dbReference type="EMBL" id="JAA70292.1"/>
    </source>
</evidence>
<dbReference type="InterPro" id="IPR002970">
    <property type="entry name" value="Tick_his-bd"/>
</dbReference>
<sequence length="183" mass="20083">MYFALLGITALLILHYSRATSPYLDQNPALQEYQDEASIFPLKETWYMAYRNFESDPVFGGNAKCVRFKSNGPGADGAYPAVFQYAPNFSADATITPSLSPGYTIKNVLNFQAQGQAVSVQGISAYTNVEKCAVFRLPYAGEGKCALLVPESKLDSIETCCNFIFDLLCGNNSRFNISDSTCE</sequence>
<feature type="signal peptide" evidence="1">
    <location>
        <begin position="1"/>
        <end position="19"/>
    </location>
</feature>
<dbReference type="AlphaFoldDB" id="A0A0K8RGL0"/>
<dbReference type="Pfam" id="PF02098">
    <property type="entry name" value="His_binding"/>
    <property type="match status" value="1"/>
</dbReference>
<organism evidence="2">
    <name type="scientific">Ixodes ricinus</name>
    <name type="common">Common tick</name>
    <name type="synonym">Acarus ricinus</name>
    <dbReference type="NCBI Taxonomy" id="34613"/>
    <lineage>
        <taxon>Eukaryota</taxon>
        <taxon>Metazoa</taxon>
        <taxon>Ecdysozoa</taxon>
        <taxon>Arthropoda</taxon>
        <taxon>Chelicerata</taxon>
        <taxon>Arachnida</taxon>
        <taxon>Acari</taxon>
        <taxon>Parasitiformes</taxon>
        <taxon>Ixodida</taxon>
        <taxon>Ixodoidea</taxon>
        <taxon>Ixodidae</taxon>
        <taxon>Ixodinae</taxon>
        <taxon>Ixodes</taxon>
    </lineage>
</organism>
<proteinExistence type="evidence at transcript level"/>